<dbReference type="SUPFAM" id="SSF56672">
    <property type="entry name" value="DNA/RNA polymerases"/>
    <property type="match status" value="1"/>
</dbReference>
<dbReference type="EMBL" id="BFEA01000307">
    <property type="protein sequence ID" value="GBG78930.1"/>
    <property type="molecule type" value="Genomic_DNA"/>
</dbReference>
<dbReference type="STRING" id="69332.A0A388L9E3"/>
<gene>
    <name evidence="1" type="ORF">CBR_g28646</name>
</gene>
<dbReference type="InterPro" id="IPR043502">
    <property type="entry name" value="DNA/RNA_pol_sf"/>
</dbReference>
<dbReference type="Gramene" id="GBG78930">
    <property type="protein sequence ID" value="GBG78930"/>
    <property type="gene ID" value="CBR_g28646"/>
</dbReference>
<dbReference type="AlphaFoldDB" id="A0A388L9E3"/>
<protein>
    <submittedName>
        <fullName evidence="1">Uncharacterized protein</fullName>
    </submittedName>
</protein>
<comment type="caution">
    <text evidence="1">The sequence shown here is derived from an EMBL/GenBank/DDBJ whole genome shotgun (WGS) entry which is preliminary data.</text>
</comment>
<proteinExistence type="predicted"/>
<dbReference type="PANTHER" id="PTHR19446">
    <property type="entry name" value="REVERSE TRANSCRIPTASES"/>
    <property type="match status" value="1"/>
</dbReference>
<name>A0A388L9E3_CHABU</name>
<evidence type="ECO:0000313" key="2">
    <source>
        <dbReference type="Proteomes" id="UP000265515"/>
    </source>
</evidence>
<dbReference type="OrthoDB" id="1934719at2759"/>
<reference evidence="1 2" key="1">
    <citation type="journal article" date="2018" name="Cell">
        <title>The Chara Genome: Secondary Complexity and Implications for Plant Terrestrialization.</title>
        <authorList>
            <person name="Nishiyama T."/>
            <person name="Sakayama H."/>
            <person name="Vries J.D."/>
            <person name="Buschmann H."/>
            <person name="Saint-Marcoux D."/>
            <person name="Ullrich K.K."/>
            <person name="Haas F.B."/>
            <person name="Vanderstraeten L."/>
            <person name="Becker D."/>
            <person name="Lang D."/>
            <person name="Vosolsobe S."/>
            <person name="Rombauts S."/>
            <person name="Wilhelmsson P.K.I."/>
            <person name="Janitza P."/>
            <person name="Kern R."/>
            <person name="Heyl A."/>
            <person name="Rumpler F."/>
            <person name="Villalobos L.I.A.C."/>
            <person name="Clay J.M."/>
            <person name="Skokan R."/>
            <person name="Toyoda A."/>
            <person name="Suzuki Y."/>
            <person name="Kagoshima H."/>
            <person name="Schijlen E."/>
            <person name="Tajeshwar N."/>
            <person name="Catarino B."/>
            <person name="Hetherington A.J."/>
            <person name="Saltykova A."/>
            <person name="Bonnot C."/>
            <person name="Breuninger H."/>
            <person name="Symeonidi A."/>
            <person name="Radhakrishnan G.V."/>
            <person name="Van Nieuwerburgh F."/>
            <person name="Deforce D."/>
            <person name="Chang C."/>
            <person name="Karol K.G."/>
            <person name="Hedrich R."/>
            <person name="Ulvskov P."/>
            <person name="Glockner G."/>
            <person name="Delwiche C.F."/>
            <person name="Petrasek J."/>
            <person name="Van de Peer Y."/>
            <person name="Friml J."/>
            <person name="Beilby M."/>
            <person name="Dolan L."/>
            <person name="Kohara Y."/>
            <person name="Sugano S."/>
            <person name="Fujiyama A."/>
            <person name="Delaux P.-M."/>
            <person name="Quint M."/>
            <person name="TheiBen G."/>
            <person name="Hagemann M."/>
            <person name="Harholt J."/>
            <person name="Dunand C."/>
            <person name="Zachgo S."/>
            <person name="Langdale J."/>
            <person name="Maumus F."/>
            <person name="Straeten D.V.D."/>
            <person name="Gould S.B."/>
            <person name="Rensing S.A."/>
        </authorList>
    </citation>
    <scope>NUCLEOTIDE SEQUENCE [LARGE SCALE GENOMIC DNA]</scope>
    <source>
        <strain evidence="1 2">S276</strain>
    </source>
</reference>
<keyword evidence="2" id="KW-1185">Reference proteome</keyword>
<sequence>MDVSYRILARERNREEQKLRKQVEEAERRIEVHPISEMVWAAEREKRMAERKKLQMEKHLRWEETLKVKGIIVHDRMTTETFRKLLPSSAFHQVVQLDHPFDQSAPQPSLQKDMLNYVRLYFADILTSRRTLGSTSTDLSQVSDIWEEMTMALSTAKQLSLDRPITKEELKQTLKVMATGKCPGRDGLTLEFFWACWEALGPTLVKVYNEVLLEGKLGGWVTHGVISVLFKKGDKSNIRNYRPISILNVSYKLLAKTLAVKFGKILPKLVEKDQGAFVQGRSISINILTAIESIEIIQAEHVDLAVLLLDMEKAYDKAMAEKCGKFRVRESTKVQTWRVVEDKGTYSTLVRGEEKMDSTLEDLKEVRVLQEQAQPRGGAKAQLLHLELKDLLVEPMLYGWKDKTGSTMSINRYKLKIGVLYLQARVKKQPIVRVSEKLSRFPMEDLGNLDLFKFWAALRNLTKANQHNVDAINAPYPNCILTEVQKDEYRRSLQLVQLELEDKCLSVAGMSSGQADLGLV</sequence>
<organism evidence="1 2">
    <name type="scientific">Chara braunii</name>
    <name type="common">Braun's stonewort</name>
    <dbReference type="NCBI Taxonomy" id="69332"/>
    <lineage>
        <taxon>Eukaryota</taxon>
        <taxon>Viridiplantae</taxon>
        <taxon>Streptophyta</taxon>
        <taxon>Charophyceae</taxon>
        <taxon>Charales</taxon>
        <taxon>Characeae</taxon>
        <taxon>Chara</taxon>
    </lineage>
</organism>
<evidence type="ECO:0000313" key="1">
    <source>
        <dbReference type="EMBL" id="GBG78930.1"/>
    </source>
</evidence>
<accession>A0A388L9E3</accession>
<dbReference type="Proteomes" id="UP000265515">
    <property type="component" value="Unassembled WGS sequence"/>
</dbReference>